<evidence type="ECO:0000256" key="3">
    <source>
        <dbReference type="ARBA" id="ARBA00022448"/>
    </source>
</evidence>
<accession>A0A6A6VE49</accession>
<evidence type="ECO:0000256" key="5">
    <source>
        <dbReference type="ARBA" id="ARBA00022741"/>
    </source>
</evidence>
<dbReference type="FunFam" id="1.20.1560.10:FF:000057">
    <property type="entry name" value="ABC multidrug transporter SitT"/>
    <property type="match status" value="1"/>
</dbReference>
<dbReference type="SUPFAM" id="SSF90123">
    <property type="entry name" value="ABC transporter transmembrane region"/>
    <property type="match status" value="2"/>
</dbReference>
<evidence type="ECO:0000256" key="4">
    <source>
        <dbReference type="ARBA" id="ARBA00022692"/>
    </source>
</evidence>
<dbReference type="Gene3D" id="1.20.1560.10">
    <property type="entry name" value="ABC transporter type 1, transmembrane domain"/>
    <property type="match status" value="2"/>
</dbReference>
<evidence type="ECO:0000313" key="14">
    <source>
        <dbReference type="Proteomes" id="UP000799440"/>
    </source>
</evidence>
<comment type="subcellular location">
    <subcellularLocation>
        <location evidence="1">Membrane</location>
        <topology evidence="1">Multi-pass membrane protein</topology>
    </subcellularLocation>
</comment>
<feature type="transmembrane region" description="Helical" evidence="10">
    <location>
        <begin position="758"/>
        <end position="775"/>
    </location>
</feature>
<dbReference type="SUPFAM" id="SSF52540">
    <property type="entry name" value="P-loop containing nucleoside triphosphate hydrolases"/>
    <property type="match status" value="3"/>
</dbReference>
<dbReference type="Proteomes" id="UP000799440">
    <property type="component" value="Unassembled WGS sequence"/>
</dbReference>
<gene>
    <name evidence="13" type="ORF">M011DRAFT_467408</name>
</gene>
<keyword evidence="4 10" id="KW-0812">Transmembrane</keyword>
<dbReference type="GO" id="GO:0015421">
    <property type="term" value="F:ABC-type oligopeptide transporter activity"/>
    <property type="evidence" value="ECO:0007669"/>
    <property type="project" value="TreeGrafter"/>
</dbReference>
<dbReference type="Gene3D" id="3.40.50.300">
    <property type="entry name" value="P-loop containing nucleotide triphosphate hydrolases"/>
    <property type="match status" value="2"/>
</dbReference>
<dbReference type="CDD" id="cd18578">
    <property type="entry name" value="ABC_6TM_Pgp_ABCB1_D2_like"/>
    <property type="match status" value="1"/>
</dbReference>
<keyword evidence="5" id="KW-0547">Nucleotide-binding</keyword>
<feature type="transmembrane region" description="Helical" evidence="10">
    <location>
        <begin position="653"/>
        <end position="679"/>
    </location>
</feature>
<feature type="transmembrane region" description="Helical" evidence="10">
    <location>
        <begin position="149"/>
        <end position="175"/>
    </location>
</feature>
<evidence type="ECO:0000256" key="8">
    <source>
        <dbReference type="ARBA" id="ARBA00023136"/>
    </source>
</evidence>
<dbReference type="GO" id="GO:0090374">
    <property type="term" value="P:oligopeptide export from mitochondrion"/>
    <property type="evidence" value="ECO:0007669"/>
    <property type="project" value="TreeGrafter"/>
</dbReference>
<dbReference type="GO" id="GO:0005524">
    <property type="term" value="F:ATP binding"/>
    <property type="evidence" value="ECO:0007669"/>
    <property type="project" value="UniProtKB-KW"/>
</dbReference>
<dbReference type="FunFam" id="3.40.50.300:FF:000913">
    <property type="entry name" value="ABC multidrug transporter SitT"/>
    <property type="match status" value="1"/>
</dbReference>
<dbReference type="InterPro" id="IPR003439">
    <property type="entry name" value="ABC_transporter-like_ATP-bd"/>
</dbReference>
<dbReference type="PANTHER" id="PTHR43394">
    <property type="entry name" value="ATP-DEPENDENT PERMEASE MDL1, MITOCHONDRIAL"/>
    <property type="match status" value="1"/>
</dbReference>
<dbReference type="Pfam" id="PF00005">
    <property type="entry name" value="ABC_tran"/>
    <property type="match status" value="3"/>
</dbReference>
<feature type="domain" description="ABC transporter" evidence="11">
    <location>
        <begin position="249"/>
        <end position="542"/>
    </location>
</feature>
<evidence type="ECO:0000256" key="1">
    <source>
        <dbReference type="ARBA" id="ARBA00004141"/>
    </source>
</evidence>
<dbReference type="CDD" id="cd18577">
    <property type="entry name" value="ABC_6TM_Pgp_ABCB1_D1_like"/>
    <property type="match status" value="1"/>
</dbReference>
<feature type="transmembrane region" description="Helical" evidence="10">
    <location>
        <begin position="870"/>
        <end position="891"/>
    </location>
</feature>
<feature type="domain" description="ABC transporter" evidence="11">
    <location>
        <begin position="933"/>
        <end position="1170"/>
    </location>
</feature>
<dbReference type="InterPro" id="IPR003593">
    <property type="entry name" value="AAA+_ATPase"/>
</dbReference>
<dbReference type="PROSITE" id="PS50893">
    <property type="entry name" value="ABC_TRANSPORTER_2"/>
    <property type="match status" value="2"/>
</dbReference>
<evidence type="ECO:0000256" key="2">
    <source>
        <dbReference type="ARBA" id="ARBA00007577"/>
    </source>
</evidence>
<dbReference type="InterPro" id="IPR039421">
    <property type="entry name" value="Type_1_exporter"/>
</dbReference>
<evidence type="ECO:0000259" key="12">
    <source>
        <dbReference type="PROSITE" id="PS50929"/>
    </source>
</evidence>
<dbReference type="PROSITE" id="PS50929">
    <property type="entry name" value="ABC_TM1F"/>
    <property type="match status" value="2"/>
</dbReference>
<evidence type="ECO:0000313" key="13">
    <source>
        <dbReference type="EMBL" id="KAF2747820.1"/>
    </source>
</evidence>
<keyword evidence="7 10" id="KW-1133">Transmembrane helix</keyword>
<feature type="transmembrane region" description="Helical" evidence="10">
    <location>
        <begin position="836"/>
        <end position="858"/>
    </location>
</feature>
<evidence type="ECO:0000256" key="10">
    <source>
        <dbReference type="SAM" id="Phobius"/>
    </source>
</evidence>
<feature type="transmembrane region" description="Helical" evidence="10">
    <location>
        <begin position="733"/>
        <end position="752"/>
    </location>
</feature>
<feature type="transmembrane region" description="Helical" evidence="10">
    <location>
        <begin position="39"/>
        <end position="63"/>
    </location>
</feature>
<evidence type="ECO:0000256" key="6">
    <source>
        <dbReference type="ARBA" id="ARBA00022840"/>
    </source>
</evidence>
<feature type="domain" description="ABC transmembrane type-1" evidence="12">
    <location>
        <begin position="1"/>
        <end position="216"/>
    </location>
</feature>
<dbReference type="GO" id="GO:0016887">
    <property type="term" value="F:ATP hydrolysis activity"/>
    <property type="evidence" value="ECO:0007669"/>
    <property type="project" value="InterPro"/>
</dbReference>
<evidence type="ECO:0000259" key="11">
    <source>
        <dbReference type="PROSITE" id="PS50893"/>
    </source>
</evidence>
<feature type="compositionally biased region" description="Basic and acidic residues" evidence="9">
    <location>
        <begin position="315"/>
        <end position="340"/>
    </location>
</feature>
<dbReference type="AlphaFoldDB" id="A0A6A6VE49"/>
<keyword evidence="3" id="KW-0813">Transport</keyword>
<sequence>MSAALRLAYLRATFAQPVSTIDTVSPGKVSTRITTSSNTIQLAISQQFALLFQALSFTVGLYIVSFAKSWLLTFVASAGLPFILIIYSLLMPVYLKMHKVTEDYHEDASAHAYEIFSSIRIVAAFGAEEKLEKHHAHLLDKAAANEKKAAPIVGVWLAPNMFAMYGTFGLTFWFGIRMYTRGQIADVGSITVVLFSVMMAVISIGRLASPMVAIAKAATAATAIFATIDAEKPDTSGLRDPEVSSDREIRFENVAFSYPSRPNVQILDGLDLNFEAGKVTAIVGPSGSGKSTIVALLQRWYDLLGTTAIATTTDKTGDKAIPKAESEKKKEKKWDERKEAEEEEPELDPHTCTGSIKVGGIDLRKVDLKWWRAQIGLVQQEPFLFNDTIFNNVAFGLCGTPMDDATEKEKIGLVEEACREAYAEEFITRLPQGYQTMVGESGIKLSGGQRQRIAIARSIIKKPPILILDEATSAIDVRTEKIVQEALDRVSKNRTTIVIAHRLSTIKRADKIIVLRNGKLVEEGTHDALLAKEDGVYYGLVHAQQLTLEAEEEVQEDETQLKRVKTSATEHSTAGHNAEEHTFTEDPKYKQHGLFNSVGRLFVEQRRHWLIYTIAGVGILGAGAVYPLNAWIFANVIQVFTYVGDRLVKEGNFWSGMFGVIAGGVAISYIILNTCAHLISVIIPRYYRQEYLVNIVRKRIPFFDAEGNSAGSLTSRLSVDTTQLQQLMGTEMAMALVGVVNLIGCIIISFIYGWKLSLVGLCCLPPILFAGHLRISLEMKFEKMNADVFEDSAQFATEAVGAFRTVVSLKMEDMIAGRFQNLMRTHVQKAYGSAKYGTLIFAASDSIELACMALTFWYGGTLLASREYDVAKFFVVYVAIIQGTMQAGMWFSIAPNLASATSAANRIMSIRPRSSTDSAPHDPLPDSENGVGIEFRNVSFSYKSRDVRVLSNLNLTILPGQFAALVGASGCGKSTTISLLERFYDPTFGTVLYNDRDITTLDIAEYRRSLALVSQEPTLYEGTICENIALSVDSATDEEIQTACIDAQIHDFITSLPDGYNTRLGPKGLSLSGGQKQRLSLARALLRKPKLLLLDEATSSLDSESEKLVQEAIERAAGEGKRTVIAVAHRLATVQNADVIFVLGSGRVLESGDHRELVRRRGVYWQMCQAQALDR</sequence>
<dbReference type="InterPro" id="IPR017871">
    <property type="entry name" value="ABC_transporter-like_CS"/>
</dbReference>
<comment type="similarity">
    <text evidence="2">Belongs to the ABC transporter superfamily. ABCB family. Multidrug resistance exporter (TC 3.A.1.201) subfamily.</text>
</comment>
<protein>
    <submittedName>
        <fullName evidence="13">P-loop containing nucleoside triphosphate hydrolase protein</fullName>
    </submittedName>
</protein>
<feature type="domain" description="ABC transmembrane type-1" evidence="12">
    <location>
        <begin position="614"/>
        <end position="899"/>
    </location>
</feature>
<feature type="transmembrane region" description="Helical" evidence="10">
    <location>
        <begin position="70"/>
        <end position="90"/>
    </location>
</feature>
<dbReference type="OrthoDB" id="6500128at2759"/>
<dbReference type="InterPro" id="IPR011527">
    <property type="entry name" value="ABC1_TM_dom"/>
</dbReference>
<organism evidence="13 14">
    <name type="scientific">Sporormia fimetaria CBS 119925</name>
    <dbReference type="NCBI Taxonomy" id="1340428"/>
    <lineage>
        <taxon>Eukaryota</taxon>
        <taxon>Fungi</taxon>
        <taxon>Dikarya</taxon>
        <taxon>Ascomycota</taxon>
        <taxon>Pezizomycotina</taxon>
        <taxon>Dothideomycetes</taxon>
        <taxon>Pleosporomycetidae</taxon>
        <taxon>Pleosporales</taxon>
        <taxon>Sporormiaceae</taxon>
        <taxon>Sporormia</taxon>
    </lineage>
</organism>
<keyword evidence="13" id="KW-0378">Hydrolase</keyword>
<dbReference type="Pfam" id="PF00664">
    <property type="entry name" value="ABC_membrane"/>
    <property type="match status" value="2"/>
</dbReference>
<keyword evidence="6" id="KW-0067">ATP-binding</keyword>
<evidence type="ECO:0000256" key="9">
    <source>
        <dbReference type="SAM" id="MobiDB-lite"/>
    </source>
</evidence>
<name>A0A6A6VE49_9PLEO</name>
<evidence type="ECO:0000256" key="7">
    <source>
        <dbReference type="ARBA" id="ARBA00022989"/>
    </source>
</evidence>
<reference evidence="13" key="1">
    <citation type="journal article" date="2020" name="Stud. Mycol.">
        <title>101 Dothideomycetes genomes: a test case for predicting lifestyles and emergence of pathogens.</title>
        <authorList>
            <person name="Haridas S."/>
            <person name="Albert R."/>
            <person name="Binder M."/>
            <person name="Bloem J."/>
            <person name="Labutti K."/>
            <person name="Salamov A."/>
            <person name="Andreopoulos B."/>
            <person name="Baker S."/>
            <person name="Barry K."/>
            <person name="Bills G."/>
            <person name="Bluhm B."/>
            <person name="Cannon C."/>
            <person name="Castanera R."/>
            <person name="Culley D."/>
            <person name="Daum C."/>
            <person name="Ezra D."/>
            <person name="Gonzalez J."/>
            <person name="Henrissat B."/>
            <person name="Kuo A."/>
            <person name="Liang C."/>
            <person name="Lipzen A."/>
            <person name="Lutzoni F."/>
            <person name="Magnuson J."/>
            <person name="Mondo S."/>
            <person name="Nolan M."/>
            <person name="Ohm R."/>
            <person name="Pangilinan J."/>
            <person name="Park H.-J."/>
            <person name="Ramirez L."/>
            <person name="Alfaro M."/>
            <person name="Sun H."/>
            <person name="Tritt A."/>
            <person name="Yoshinaga Y."/>
            <person name="Zwiers L.-H."/>
            <person name="Turgeon B."/>
            <person name="Goodwin S."/>
            <person name="Spatafora J."/>
            <person name="Crous P."/>
            <person name="Grigoriev I."/>
        </authorList>
    </citation>
    <scope>NUCLEOTIDE SEQUENCE</scope>
    <source>
        <strain evidence="13">CBS 119925</strain>
    </source>
</reference>
<feature type="transmembrane region" description="Helical" evidence="10">
    <location>
        <begin position="609"/>
        <end position="633"/>
    </location>
</feature>
<dbReference type="CDD" id="cd03249">
    <property type="entry name" value="ABC_MTABC3_MDL1_MDL2"/>
    <property type="match status" value="1"/>
</dbReference>
<keyword evidence="8 10" id="KW-0472">Membrane</keyword>
<dbReference type="EMBL" id="MU006571">
    <property type="protein sequence ID" value="KAF2747820.1"/>
    <property type="molecule type" value="Genomic_DNA"/>
</dbReference>
<dbReference type="PROSITE" id="PS00211">
    <property type="entry name" value="ABC_TRANSPORTER_1"/>
    <property type="match status" value="2"/>
</dbReference>
<dbReference type="InterPro" id="IPR027417">
    <property type="entry name" value="P-loop_NTPase"/>
</dbReference>
<dbReference type="GO" id="GO:0005743">
    <property type="term" value="C:mitochondrial inner membrane"/>
    <property type="evidence" value="ECO:0007669"/>
    <property type="project" value="TreeGrafter"/>
</dbReference>
<dbReference type="PANTHER" id="PTHR43394:SF27">
    <property type="entry name" value="ATP-DEPENDENT TRANSLOCASE ABCB1-LIKE"/>
    <property type="match status" value="1"/>
</dbReference>
<dbReference type="InterPro" id="IPR036640">
    <property type="entry name" value="ABC1_TM_sf"/>
</dbReference>
<feature type="transmembrane region" description="Helical" evidence="10">
    <location>
        <begin position="187"/>
        <end position="208"/>
    </location>
</feature>
<keyword evidence="14" id="KW-1185">Reference proteome</keyword>
<dbReference type="SMART" id="SM00382">
    <property type="entry name" value="AAA"/>
    <property type="match status" value="2"/>
</dbReference>
<feature type="region of interest" description="Disordered" evidence="9">
    <location>
        <begin position="315"/>
        <end position="351"/>
    </location>
</feature>
<proteinExistence type="inferred from homology"/>